<dbReference type="Proteomes" id="UP000824504">
    <property type="component" value="Chromosome"/>
</dbReference>
<name>A0ABX8SN91_9ACTN</name>
<gene>
    <name evidence="2" type="ORF">KDB89_05245</name>
</gene>
<evidence type="ECO:0000313" key="3">
    <source>
        <dbReference type="Proteomes" id="UP000824504"/>
    </source>
</evidence>
<dbReference type="EMBL" id="CP079216">
    <property type="protein sequence ID" value="QXT63872.1"/>
    <property type="molecule type" value="Genomic_DNA"/>
</dbReference>
<dbReference type="Pfam" id="PF07179">
    <property type="entry name" value="SseB"/>
    <property type="match status" value="1"/>
</dbReference>
<evidence type="ECO:0000259" key="1">
    <source>
        <dbReference type="Pfam" id="PF07179"/>
    </source>
</evidence>
<feature type="domain" description="SseB protein N-terminal" evidence="1">
    <location>
        <begin position="26"/>
        <end position="140"/>
    </location>
</feature>
<accession>A0ABX8SN91</accession>
<proteinExistence type="predicted"/>
<organism evidence="2 3">
    <name type="scientific">Tessaracoccus palaemonis</name>
    <dbReference type="NCBI Taxonomy" id="2829499"/>
    <lineage>
        <taxon>Bacteria</taxon>
        <taxon>Bacillati</taxon>
        <taxon>Actinomycetota</taxon>
        <taxon>Actinomycetes</taxon>
        <taxon>Propionibacteriales</taxon>
        <taxon>Propionibacteriaceae</taxon>
        <taxon>Tessaracoccus</taxon>
    </lineage>
</organism>
<dbReference type="RefSeq" id="WP_219083799.1">
    <property type="nucleotide sequence ID" value="NZ_CP079216.1"/>
</dbReference>
<protein>
    <submittedName>
        <fullName evidence="2">SseB family protein</fullName>
    </submittedName>
</protein>
<keyword evidence="3" id="KW-1185">Reference proteome</keyword>
<dbReference type="InterPro" id="IPR009839">
    <property type="entry name" value="SseB_N"/>
</dbReference>
<sequence length="174" mass="18274">MDLRTLAQPSSRFAGDHGEADPLTREALARVEDPTSYIRALVALCSSRLLLPIVASGDDGGTEPDPDRHAEMAAVTLTDESGSHLLAFTGVDSLRAWQATARPVPCLLDELCATVGPAGAGALLIDVAGPHPLVISGEALEFLASGMAVVEFEDGEFGWVRYADDRAEDESSQG</sequence>
<evidence type="ECO:0000313" key="2">
    <source>
        <dbReference type="EMBL" id="QXT63872.1"/>
    </source>
</evidence>
<reference evidence="2 3" key="1">
    <citation type="submission" date="2021-07" db="EMBL/GenBank/DDBJ databases">
        <title>complete genome sequencing of Tessaracoccus sp.J1M15.</title>
        <authorList>
            <person name="Bae J.-W."/>
            <person name="Kim D.-y."/>
        </authorList>
    </citation>
    <scope>NUCLEOTIDE SEQUENCE [LARGE SCALE GENOMIC DNA]</scope>
    <source>
        <strain evidence="2 3">J1M15</strain>
    </source>
</reference>